<keyword evidence="1" id="KW-0812">Transmembrane</keyword>
<keyword evidence="1" id="KW-0472">Membrane</keyword>
<feature type="transmembrane region" description="Helical" evidence="1">
    <location>
        <begin position="6"/>
        <end position="23"/>
    </location>
</feature>
<name>A0ABW2MUS5_9FLAO</name>
<dbReference type="RefSeq" id="WP_380216943.1">
    <property type="nucleotide sequence ID" value="NZ_JBHTBN010000002.1"/>
</dbReference>
<gene>
    <name evidence="2" type="ORF">ACFQO1_05305</name>
</gene>
<evidence type="ECO:0000313" key="3">
    <source>
        <dbReference type="Proteomes" id="UP001596415"/>
    </source>
</evidence>
<accession>A0ABW2MUS5</accession>
<evidence type="ECO:0000313" key="2">
    <source>
        <dbReference type="EMBL" id="MFC7357094.1"/>
    </source>
</evidence>
<sequence>MGKTIIIIGVIIFLILIFSYVQNKRNDKKLRKLNKSRPKITRTEYINRLVKSGFEKRHVEVVHDEIREFIQMDDFSIYPEDDIHKIYGVENLDDIELIDNVCEKLNLRKAEQKDCDELNKSVEIFNAKYILTLTKRLAV</sequence>
<dbReference type="Proteomes" id="UP001596415">
    <property type="component" value="Unassembled WGS sequence"/>
</dbReference>
<protein>
    <submittedName>
        <fullName evidence="2">Uncharacterized protein</fullName>
    </submittedName>
</protein>
<organism evidence="2 3">
    <name type="scientific">Jejudonia soesokkakensis</name>
    <dbReference type="NCBI Taxonomy" id="1323432"/>
    <lineage>
        <taxon>Bacteria</taxon>
        <taxon>Pseudomonadati</taxon>
        <taxon>Bacteroidota</taxon>
        <taxon>Flavobacteriia</taxon>
        <taxon>Flavobacteriales</taxon>
        <taxon>Flavobacteriaceae</taxon>
        <taxon>Jejudonia</taxon>
    </lineage>
</organism>
<comment type="caution">
    <text evidence="2">The sequence shown here is derived from an EMBL/GenBank/DDBJ whole genome shotgun (WGS) entry which is preliminary data.</text>
</comment>
<proteinExistence type="predicted"/>
<keyword evidence="3" id="KW-1185">Reference proteome</keyword>
<dbReference type="EMBL" id="JBHTBN010000002">
    <property type="protein sequence ID" value="MFC7357094.1"/>
    <property type="molecule type" value="Genomic_DNA"/>
</dbReference>
<evidence type="ECO:0000256" key="1">
    <source>
        <dbReference type="SAM" id="Phobius"/>
    </source>
</evidence>
<reference evidence="3" key="1">
    <citation type="journal article" date="2019" name="Int. J. Syst. Evol. Microbiol.">
        <title>The Global Catalogue of Microorganisms (GCM) 10K type strain sequencing project: providing services to taxonomists for standard genome sequencing and annotation.</title>
        <authorList>
            <consortium name="The Broad Institute Genomics Platform"/>
            <consortium name="The Broad Institute Genome Sequencing Center for Infectious Disease"/>
            <person name="Wu L."/>
            <person name="Ma J."/>
        </authorList>
    </citation>
    <scope>NUCLEOTIDE SEQUENCE [LARGE SCALE GENOMIC DNA]</scope>
    <source>
        <strain evidence="3">CGMCC 1.16306</strain>
    </source>
</reference>
<keyword evidence="1" id="KW-1133">Transmembrane helix</keyword>